<feature type="region of interest" description="Disordered" evidence="1">
    <location>
        <begin position="44"/>
        <end position="64"/>
    </location>
</feature>
<dbReference type="AlphaFoldDB" id="A0A3P3RKL7"/>
<gene>
    <name evidence="2" type="ORF">EIK79_00735</name>
</gene>
<dbReference type="RefSeq" id="WP_124953231.1">
    <property type="nucleotide sequence ID" value="NZ_RRCH01000002.1"/>
</dbReference>
<protein>
    <submittedName>
        <fullName evidence="2">Uncharacterized protein</fullName>
    </submittedName>
</protein>
<feature type="compositionally biased region" description="Acidic residues" evidence="1">
    <location>
        <begin position="47"/>
        <end position="58"/>
    </location>
</feature>
<evidence type="ECO:0000313" key="2">
    <source>
        <dbReference type="EMBL" id="RRJ34061.1"/>
    </source>
</evidence>
<evidence type="ECO:0000256" key="1">
    <source>
        <dbReference type="SAM" id="MobiDB-lite"/>
    </source>
</evidence>
<comment type="caution">
    <text evidence="2">The sequence shown here is derived from an EMBL/GenBank/DDBJ whole genome shotgun (WGS) entry which is preliminary data.</text>
</comment>
<dbReference type="EMBL" id="RRCH01000002">
    <property type="protein sequence ID" value="RRJ34061.1"/>
    <property type="molecule type" value="Genomic_DNA"/>
</dbReference>
<proteinExistence type="predicted"/>
<reference evidence="2 3" key="1">
    <citation type="submission" date="2018-11" db="EMBL/GenBank/DDBJ databases">
        <title>Taxonoimc description of Halomarina strain SPP-AMP-1.</title>
        <authorList>
            <person name="Pal Y."/>
            <person name="Srinivasana K."/>
            <person name="Verma A."/>
            <person name="Kumar P."/>
        </authorList>
    </citation>
    <scope>NUCLEOTIDE SEQUENCE [LARGE SCALE GENOMIC DNA]</scope>
    <source>
        <strain evidence="2 3">SPP-AMP-1</strain>
    </source>
</reference>
<keyword evidence="3" id="KW-1185">Reference proteome</keyword>
<organism evidence="2 3">
    <name type="scientific">Halocatena pleomorpha</name>
    <dbReference type="NCBI Taxonomy" id="1785090"/>
    <lineage>
        <taxon>Archaea</taxon>
        <taxon>Methanobacteriati</taxon>
        <taxon>Methanobacteriota</taxon>
        <taxon>Stenosarchaea group</taxon>
        <taxon>Halobacteria</taxon>
        <taxon>Halobacteriales</taxon>
        <taxon>Natronomonadaceae</taxon>
        <taxon>Halocatena</taxon>
    </lineage>
</organism>
<sequence length="64" mass="7320">MRSRNISYVREQFSEQTKSTLDAAAKSIALKDHDHDVVPNALVPLDLNEDEADEDADDSEYRQR</sequence>
<evidence type="ECO:0000313" key="3">
    <source>
        <dbReference type="Proteomes" id="UP000282322"/>
    </source>
</evidence>
<accession>A0A3P3RKL7</accession>
<dbReference type="Proteomes" id="UP000282322">
    <property type="component" value="Unassembled WGS sequence"/>
</dbReference>
<name>A0A3P3RKL7_9EURY</name>